<dbReference type="InterPro" id="IPR009414">
    <property type="entry name" value="DUF1064"/>
</dbReference>
<proteinExistence type="predicted"/>
<evidence type="ECO:0000313" key="1">
    <source>
        <dbReference type="EMBL" id="MCR2042674.1"/>
    </source>
</evidence>
<evidence type="ECO:0000313" key="2">
    <source>
        <dbReference type="Proteomes" id="UP001142078"/>
    </source>
</evidence>
<dbReference type="OrthoDB" id="1853564at2"/>
<dbReference type="AlphaFoldDB" id="A0A9X2S3Y2"/>
<dbReference type="Proteomes" id="UP001142078">
    <property type="component" value="Unassembled WGS sequence"/>
</dbReference>
<organism evidence="1 2">
    <name type="scientific">Anaerosalibacter massiliensis</name>
    <dbReference type="NCBI Taxonomy" id="1347392"/>
    <lineage>
        <taxon>Bacteria</taxon>
        <taxon>Bacillati</taxon>
        <taxon>Bacillota</taxon>
        <taxon>Tissierellia</taxon>
        <taxon>Tissierellales</taxon>
        <taxon>Sporanaerobacteraceae</taxon>
        <taxon>Anaerosalibacter</taxon>
    </lineage>
</organism>
<comment type="caution">
    <text evidence="1">The sequence shown here is derived from an EMBL/GenBank/DDBJ whole genome shotgun (WGS) entry which is preliminary data.</text>
</comment>
<dbReference type="Pfam" id="PF06356">
    <property type="entry name" value="DUF1064"/>
    <property type="match status" value="1"/>
</dbReference>
<protein>
    <submittedName>
        <fullName evidence="1">DUF1064 domain-containing protein</fullName>
    </submittedName>
</protein>
<keyword evidence="2" id="KW-1185">Reference proteome</keyword>
<name>A0A9X2S3Y2_9FIRM</name>
<accession>A0A9X2S3Y2</accession>
<dbReference type="RefSeq" id="WP_050069812.1">
    <property type="nucleotide sequence ID" value="NZ_CABKTM010000043.1"/>
</dbReference>
<dbReference type="EMBL" id="JANJZL010000001">
    <property type="protein sequence ID" value="MCR2042674.1"/>
    <property type="molecule type" value="Genomic_DNA"/>
</dbReference>
<sequence length="131" mass="15612">MSLRWTEEEYLNYLNKKKPKKKSKYNNKKTEIDGITFDSKKEAEYYSMLKILKQAEEIKDFGLQPRYELQPKFTKNGKKYRAITYIADFVIVNNDGTTEVVDVKGVETQVFKIKKKMFEYQYPDLSLKIVK</sequence>
<gene>
    <name evidence="1" type="ORF">NSA23_00955</name>
</gene>
<reference evidence="1" key="1">
    <citation type="submission" date="2022-07" db="EMBL/GenBank/DDBJ databases">
        <title>Enhanced cultured diversity of the mouse gut microbiota enables custom-made synthetic communities.</title>
        <authorList>
            <person name="Afrizal A."/>
        </authorList>
    </citation>
    <scope>NUCLEOTIDE SEQUENCE</scope>
    <source>
        <strain evidence="1">DSM 29482</strain>
    </source>
</reference>